<sequence length="534" mass="57764">MVASCQKAAWRLGVFLAISALALVLQHSRVVASNKASDLVSWLERRRHRAAPPHGKASGGAGRGNTSGIVNGDNAKTPSAGGAAAGSASAPGGKAADSRHKKPSPNHAAGGAPAAAGRTNAANDRPREGADDARGGRHPSQDSAGARSDDRASLGGTTSDHEPGFTLVGDALAREQELAFQWKEQLHGHRHPKLIKSFAEQKAKKMVLVLDWHTKTIAATMNGRRPQDEDAMLVQAPLKNFPNARLKAIFDGHGGFQISRRCVNVAHEYIGAMPNLSQESFREASLLMDADMRTDQLKGGSTGLMVAIEKVDDPLSEDGLYFRIYAANVGDSRGLIVHQNGTFTIMSRDHRPTALAERERIRKAGGFLLRRVGVWRVEGRLALSRAFGDFALKDRDDMAASEQKVVALPDVMVFRARPGDIILMGCDGLFERPEMNWQFVADLLNEELERAKGGLAEVAYRLLESAFMLGSRDNVSVMITKLTKKSVKTAEVKRFDYNFTGERVVLPSDSLPGKPTDNRSGRYGVGSDMLVTLF</sequence>
<dbReference type="OrthoDB" id="10264738at2759"/>
<accession>A0A2A9M6L4</accession>
<dbReference type="EMBL" id="NWUJ01000015">
    <property type="protein sequence ID" value="PFH31283.1"/>
    <property type="molecule type" value="Genomic_DNA"/>
</dbReference>
<dbReference type="Proteomes" id="UP000224006">
    <property type="component" value="Unassembled WGS sequence"/>
</dbReference>
<feature type="compositionally biased region" description="Basic and acidic residues" evidence="1">
    <location>
        <begin position="124"/>
        <end position="135"/>
    </location>
</feature>
<dbReference type="AlphaFoldDB" id="A0A2A9M6L4"/>
<keyword evidence="5" id="KW-1185">Reference proteome</keyword>
<dbReference type="RefSeq" id="XP_029215292.1">
    <property type="nucleotide sequence ID" value="XM_029361392.1"/>
</dbReference>
<evidence type="ECO:0000259" key="3">
    <source>
        <dbReference type="PROSITE" id="PS51746"/>
    </source>
</evidence>
<protein>
    <submittedName>
        <fullName evidence="4">Protein phosphatase 2C domain-containing protein</fullName>
    </submittedName>
</protein>
<evidence type="ECO:0000256" key="1">
    <source>
        <dbReference type="SAM" id="MobiDB-lite"/>
    </source>
</evidence>
<dbReference type="SUPFAM" id="SSF81606">
    <property type="entry name" value="PP2C-like"/>
    <property type="match status" value="1"/>
</dbReference>
<reference evidence="4 5" key="1">
    <citation type="submission" date="2017-09" db="EMBL/GenBank/DDBJ databases">
        <title>Genome sequencing of Besnoitia besnoiti strain Bb-Ger1.</title>
        <authorList>
            <person name="Schares G."/>
            <person name="Venepally P."/>
            <person name="Lorenzi H.A."/>
        </authorList>
    </citation>
    <scope>NUCLEOTIDE SEQUENCE [LARGE SCALE GENOMIC DNA]</scope>
    <source>
        <strain evidence="4 5">Bb-Ger1</strain>
    </source>
</reference>
<organism evidence="4 5">
    <name type="scientific">Besnoitia besnoiti</name>
    <name type="common">Apicomplexan protozoan</name>
    <dbReference type="NCBI Taxonomy" id="94643"/>
    <lineage>
        <taxon>Eukaryota</taxon>
        <taxon>Sar</taxon>
        <taxon>Alveolata</taxon>
        <taxon>Apicomplexa</taxon>
        <taxon>Conoidasida</taxon>
        <taxon>Coccidia</taxon>
        <taxon>Eucoccidiorida</taxon>
        <taxon>Eimeriorina</taxon>
        <taxon>Sarcocystidae</taxon>
        <taxon>Besnoitia</taxon>
    </lineage>
</organism>
<dbReference type="InterPro" id="IPR036457">
    <property type="entry name" value="PPM-type-like_dom_sf"/>
</dbReference>
<dbReference type="KEGG" id="bbes:BESB_027180"/>
<dbReference type="SMART" id="SM00332">
    <property type="entry name" value="PP2Cc"/>
    <property type="match status" value="1"/>
</dbReference>
<dbReference type="Pfam" id="PF00481">
    <property type="entry name" value="PP2C"/>
    <property type="match status" value="1"/>
</dbReference>
<name>A0A2A9M6L4_BESBE</name>
<evidence type="ECO:0000313" key="5">
    <source>
        <dbReference type="Proteomes" id="UP000224006"/>
    </source>
</evidence>
<feature type="compositionally biased region" description="Low complexity" evidence="1">
    <location>
        <begin position="75"/>
        <end position="95"/>
    </location>
</feature>
<dbReference type="STRING" id="94643.A0A2A9M6L4"/>
<feature type="compositionally biased region" description="Low complexity" evidence="1">
    <location>
        <begin position="105"/>
        <end position="123"/>
    </location>
</feature>
<dbReference type="PROSITE" id="PS51746">
    <property type="entry name" value="PPM_2"/>
    <property type="match status" value="1"/>
</dbReference>
<feature type="signal peptide" evidence="2">
    <location>
        <begin position="1"/>
        <end position="32"/>
    </location>
</feature>
<feature type="domain" description="PPM-type phosphatase" evidence="3">
    <location>
        <begin position="215"/>
        <end position="482"/>
    </location>
</feature>
<feature type="region of interest" description="Disordered" evidence="1">
    <location>
        <begin position="49"/>
        <end position="165"/>
    </location>
</feature>
<dbReference type="InterPro" id="IPR001932">
    <property type="entry name" value="PPM-type_phosphatase-like_dom"/>
</dbReference>
<dbReference type="Gene3D" id="3.60.40.10">
    <property type="entry name" value="PPM-type phosphatase domain"/>
    <property type="match status" value="1"/>
</dbReference>
<evidence type="ECO:0000313" key="4">
    <source>
        <dbReference type="EMBL" id="PFH31283.1"/>
    </source>
</evidence>
<dbReference type="GeneID" id="40307770"/>
<proteinExistence type="predicted"/>
<gene>
    <name evidence="4" type="ORF">BESB_027180</name>
</gene>
<dbReference type="InterPro" id="IPR015655">
    <property type="entry name" value="PP2C"/>
</dbReference>
<comment type="caution">
    <text evidence="4">The sequence shown here is derived from an EMBL/GenBank/DDBJ whole genome shotgun (WGS) entry which is preliminary data.</text>
</comment>
<evidence type="ECO:0000256" key="2">
    <source>
        <dbReference type="SAM" id="SignalP"/>
    </source>
</evidence>
<dbReference type="VEuPathDB" id="ToxoDB:BESB_027180"/>
<keyword evidence="2" id="KW-0732">Signal</keyword>
<dbReference type="CDD" id="cd00143">
    <property type="entry name" value="PP2Cc"/>
    <property type="match status" value="1"/>
</dbReference>
<dbReference type="PANTHER" id="PTHR47992">
    <property type="entry name" value="PROTEIN PHOSPHATASE"/>
    <property type="match status" value="1"/>
</dbReference>
<dbReference type="GO" id="GO:0004722">
    <property type="term" value="F:protein serine/threonine phosphatase activity"/>
    <property type="evidence" value="ECO:0007669"/>
    <property type="project" value="InterPro"/>
</dbReference>
<feature type="chain" id="PRO_5012766919" evidence="2">
    <location>
        <begin position="33"/>
        <end position="534"/>
    </location>
</feature>